<proteinExistence type="predicted"/>
<evidence type="ECO:0000256" key="1">
    <source>
        <dbReference type="SAM" id="MobiDB-lite"/>
    </source>
</evidence>
<dbReference type="AlphaFoldDB" id="A0A7J9GQS3"/>
<protein>
    <submittedName>
        <fullName evidence="2">Uncharacterized protein</fullName>
    </submittedName>
</protein>
<feature type="region of interest" description="Disordered" evidence="1">
    <location>
        <begin position="67"/>
        <end position="86"/>
    </location>
</feature>
<name>A0A7J9GQS3_9ROSI</name>
<dbReference type="OrthoDB" id="994845at2759"/>
<gene>
    <name evidence="2" type="ORF">Gohar_010405</name>
</gene>
<organism evidence="2 3">
    <name type="scientific">Gossypium harknessii</name>
    <dbReference type="NCBI Taxonomy" id="34285"/>
    <lineage>
        <taxon>Eukaryota</taxon>
        <taxon>Viridiplantae</taxon>
        <taxon>Streptophyta</taxon>
        <taxon>Embryophyta</taxon>
        <taxon>Tracheophyta</taxon>
        <taxon>Spermatophyta</taxon>
        <taxon>Magnoliopsida</taxon>
        <taxon>eudicotyledons</taxon>
        <taxon>Gunneridae</taxon>
        <taxon>Pentapetalae</taxon>
        <taxon>rosids</taxon>
        <taxon>malvids</taxon>
        <taxon>Malvales</taxon>
        <taxon>Malvaceae</taxon>
        <taxon>Malvoideae</taxon>
        <taxon>Gossypium</taxon>
    </lineage>
</organism>
<evidence type="ECO:0000313" key="3">
    <source>
        <dbReference type="Proteomes" id="UP000593560"/>
    </source>
</evidence>
<dbReference type="EMBL" id="JABFAD010000006">
    <property type="protein sequence ID" value="MBA0799927.1"/>
    <property type="molecule type" value="Genomic_DNA"/>
</dbReference>
<dbReference type="Proteomes" id="UP000593560">
    <property type="component" value="Unassembled WGS sequence"/>
</dbReference>
<comment type="caution">
    <text evidence="2">The sequence shown here is derived from an EMBL/GenBank/DDBJ whole genome shotgun (WGS) entry which is preliminary data.</text>
</comment>
<reference evidence="2 3" key="1">
    <citation type="journal article" date="2019" name="Genome Biol. Evol.">
        <title>Insights into the evolution of the New World diploid cottons (Gossypium, subgenus Houzingenia) based on genome sequencing.</title>
        <authorList>
            <person name="Grover C.E."/>
            <person name="Arick M.A. 2nd"/>
            <person name="Thrash A."/>
            <person name="Conover J.L."/>
            <person name="Sanders W.S."/>
            <person name="Peterson D.G."/>
            <person name="Frelichowski J.E."/>
            <person name="Scheffler J.A."/>
            <person name="Scheffler B.E."/>
            <person name="Wendel J.F."/>
        </authorList>
    </citation>
    <scope>NUCLEOTIDE SEQUENCE [LARGE SCALE GENOMIC DNA]</scope>
    <source>
        <strain evidence="2">0</strain>
        <tissue evidence="2">Leaf</tissue>
    </source>
</reference>
<evidence type="ECO:0000313" key="2">
    <source>
        <dbReference type="EMBL" id="MBA0799927.1"/>
    </source>
</evidence>
<keyword evidence="3" id="KW-1185">Reference proteome</keyword>
<feature type="non-terminal residue" evidence="2">
    <location>
        <position position="86"/>
    </location>
</feature>
<accession>A0A7J9GQS3</accession>
<sequence>MDVVRRHRFHIVHPIGSVSQSVDVRCKGDVGSVCNGGNARNKSGIVVFWVKTTNFIAIARLEGAAQGRHADEEQHRLVGAAQRAHR</sequence>